<evidence type="ECO:0000256" key="1">
    <source>
        <dbReference type="SAM" id="SignalP"/>
    </source>
</evidence>
<keyword evidence="3" id="KW-1185">Reference proteome</keyword>
<evidence type="ECO:0008006" key="4">
    <source>
        <dbReference type="Google" id="ProtNLM"/>
    </source>
</evidence>
<gene>
    <name evidence="2" type="ORF">SAMN05421769_2487</name>
</gene>
<dbReference type="OrthoDB" id="1095452at2"/>
<evidence type="ECO:0000313" key="2">
    <source>
        <dbReference type="EMBL" id="SIO18760.1"/>
    </source>
</evidence>
<dbReference type="Proteomes" id="UP000184782">
    <property type="component" value="Unassembled WGS sequence"/>
</dbReference>
<keyword evidence="1" id="KW-0732">Signal</keyword>
<name>A0A1N6HG54_9FLAO</name>
<reference evidence="3" key="1">
    <citation type="submission" date="2016-12" db="EMBL/GenBank/DDBJ databases">
        <authorList>
            <person name="Varghese N."/>
            <person name="Submissions S."/>
        </authorList>
    </citation>
    <scope>NUCLEOTIDE SEQUENCE [LARGE SCALE GENOMIC DNA]</scope>
    <source>
        <strain evidence="3">DSM 16779</strain>
    </source>
</reference>
<feature type="signal peptide" evidence="1">
    <location>
        <begin position="1"/>
        <end position="21"/>
    </location>
</feature>
<dbReference type="RefSeq" id="WP_074230623.1">
    <property type="nucleotide sequence ID" value="NZ_FSRQ01000002.1"/>
</dbReference>
<protein>
    <recommendedName>
        <fullName evidence="4">TonB protein C-terminal</fullName>
    </recommendedName>
</protein>
<dbReference type="SUPFAM" id="SSF74653">
    <property type="entry name" value="TolA/TonB C-terminal domain"/>
    <property type="match status" value="1"/>
</dbReference>
<dbReference type="Gene3D" id="3.30.1150.10">
    <property type="match status" value="1"/>
</dbReference>
<proteinExistence type="predicted"/>
<accession>A0A1N6HG54</accession>
<feature type="chain" id="PRO_5013065683" description="TonB protein C-terminal" evidence="1">
    <location>
        <begin position="22"/>
        <end position="140"/>
    </location>
</feature>
<dbReference type="EMBL" id="FSRQ01000002">
    <property type="protein sequence ID" value="SIO18760.1"/>
    <property type="molecule type" value="Genomic_DNA"/>
</dbReference>
<sequence length="140" mass="15849">MKKYFAFLLILFCLISIDAQKDSIQSPDVKVGSDYGKKASLDKTPEFPGGHAAFMKLIIGNFNTSKLARQNIAKARAIAVFDIDKEGNMIDLRMESYDNEAVKTEFLSALNKIKTKWIPGEQNGEKVKMRMRQPLQFNLD</sequence>
<dbReference type="STRING" id="59733.SAMN05421769_2487"/>
<organism evidence="2 3">
    <name type="scientific">Chryseobacterium scophthalmum</name>
    <dbReference type="NCBI Taxonomy" id="59733"/>
    <lineage>
        <taxon>Bacteria</taxon>
        <taxon>Pseudomonadati</taxon>
        <taxon>Bacteroidota</taxon>
        <taxon>Flavobacteriia</taxon>
        <taxon>Flavobacteriales</taxon>
        <taxon>Weeksellaceae</taxon>
        <taxon>Chryseobacterium group</taxon>
        <taxon>Chryseobacterium</taxon>
    </lineage>
</organism>
<evidence type="ECO:0000313" key="3">
    <source>
        <dbReference type="Proteomes" id="UP000184782"/>
    </source>
</evidence>
<dbReference type="AlphaFoldDB" id="A0A1N6HG54"/>